<dbReference type="Gene3D" id="3.90.550.10">
    <property type="entry name" value="Spore Coat Polysaccharide Biosynthesis Protein SpsA, Chain A"/>
    <property type="match status" value="1"/>
</dbReference>
<dbReference type="SUPFAM" id="SSF53448">
    <property type="entry name" value="Nucleotide-diphospho-sugar transferases"/>
    <property type="match status" value="1"/>
</dbReference>
<evidence type="ECO:0000256" key="4">
    <source>
        <dbReference type="ARBA" id="ARBA00022679"/>
    </source>
</evidence>
<organism evidence="6 7">
    <name type="scientific">Hyella patelloides LEGE 07179</name>
    <dbReference type="NCBI Taxonomy" id="945734"/>
    <lineage>
        <taxon>Bacteria</taxon>
        <taxon>Bacillati</taxon>
        <taxon>Cyanobacteriota</taxon>
        <taxon>Cyanophyceae</taxon>
        <taxon>Pleurocapsales</taxon>
        <taxon>Hyellaceae</taxon>
        <taxon>Hyella</taxon>
    </lineage>
</organism>
<name>A0A563W5H1_9CYAN</name>
<dbReference type="Pfam" id="PF00535">
    <property type="entry name" value="Glycos_transf_2"/>
    <property type="match status" value="1"/>
</dbReference>
<evidence type="ECO:0000256" key="2">
    <source>
        <dbReference type="ARBA" id="ARBA00006739"/>
    </source>
</evidence>
<dbReference type="OrthoDB" id="440227at2"/>
<reference evidence="6 7" key="1">
    <citation type="submission" date="2019-01" db="EMBL/GenBank/DDBJ databases">
        <authorList>
            <person name="Brito A."/>
        </authorList>
    </citation>
    <scope>NUCLEOTIDE SEQUENCE [LARGE SCALE GENOMIC DNA]</scope>
    <source>
        <strain evidence="6">1</strain>
    </source>
</reference>
<evidence type="ECO:0000256" key="1">
    <source>
        <dbReference type="ARBA" id="ARBA00004776"/>
    </source>
</evidence>
<sequence>MKNTPLVSVIIPVYNDAERLEKCLAALEEQTYPQNLYEVIVVDNASDKSIVEIVNRYQQASATYEAQPGSYAARNRGISVAKGEIFAFTDSDCIPDLNWLELGINTLINTPNCGIVGGKVELFYKDLERLSAVELYESYGAFTQQQNIEQFHFCVTANLFTFKSVFDKVGTFNQKLKSNGDREWSHRVHNNEYQLFYNELVIVHHPARFSLRQIYQKCLRTVGGQEEINQKSYDSKLFKIDLELILGFLPPIKYYARVFSVKKKYSFIEKIKIILVFSVLKYAAQIERLKVRMGGDSKR</sequence>
<dbReference type="AlphaFoldDB" id="A0A563W5H1"/>
<keyword evidence="4" id="KW-0808">Transferase</keyword>
<keyword evidence="3" id="KW-0328">Glycosyltransferase</keyword>
<dbReference type="EMBL" id="CAACVJ010000704">
    <property type="protein sequence ID" value="VEP18897.1"/>
    <property type="molecule type" value="Genomic_DNA"/>
</dbReference>
<comment type="pathway">
    <text evidence="1">Cell wall biogenesis; cell wall polysaccharide biosynthesis.</text>
</comment>
<dbReference type="Proteomes" id="UP000320055">
    <property type="component" value="Unassembled WGS sequence"/>
</dbReference>
<dbReference type="InterPro" id="IPR001173">
    <property type="entry name" value="Glyco_trans_2-like"/>
</dbReference>
<protein>
    <recommendedName>
        <fullName evidence="5">Glycosyltransferase 2-like domain-containing protein</fullName>
    </recommendedName>
</protein>
<dbReference type="PANTHER" id="PTHR43179">
    <property type="entry name" value="RHAMNOSYLTRANSFERASE WBBL"/>
    <property type="match status" value="1"/>
</dbReference>
<accession>A0A563W5H1</accession>
<comment type="similarity">
    <text evidence="2">Belongs to the glycosyltransferase 2 family.</text>
</comment>
<evidence type="ECO:0000313" key="6">
    <source>
        <dbReference type="EMBL" id="VEP18897.1"/>
    </source>
</evidence>
<evidence type="ECO:0000259" key="5">
    <source>
        <dbReference type="Pfam" id="PF00535"/>
    </source>
</evidence>
<dbReference type="RefSeq" id="WP_144868461.1">
    <property type="nucleotide sequence ID" value="NZ_LR213852.1"/>
</dbReference>
<feature type="domain" description="Glycosyltransferase 2-like" evidence="5">
    <location>
        <begin position="8"/>
        <end position="169"/>
    </location>
</feature>
<gene>
    <name evidence="6" type="ORF">H1P_950013</name>
</gene>
<dbReference type="GO" id="GO:0016757">
    <property type="term" value="F:glycosyltransferase activity"/>
    <property type="evidence" value="ECO:0007669"/>
    <property type="project" value="UniProtKB-KW"/>
</dbReference>
<proteinExistence type="inferred from homology"/>
<evidence type="ECO:0000313" key="7">
    <source>
        <dbReference type="Proteomes" id="UP000320055"/>
    </source>
</evidence>
<keyword evidence="7" id="KW-1185">Reference proteome</keyword>
<dbReference type="PANTHER" id="PTHR43179:SF12">
    <property type="entry name" value="GALACTOFURANOSYLTRANSFERASE GLFT2"/>
    <property type="match status" value="1"/>
</dbReference>
<evidence type="ECO:0000256" key="3">
    <source>
        <dbReference type="ARBA" id="ARBA00022676"/>
    </source>
</evidence>
<dbReference type="InterPro" id="IPR029044">
    <property type="entry name" value="Nucleotide-diphossugar_trans"/>
</dbReference>